<evidence type="ECO:0000256" key="2">
    <source>
        <dbReference type="ARBA" id="ARBA00010827"/>
    </source>
</evidence>
<dbReference type="Gene3D" id="1.10.150.320">
    <property type="entry name" value="Photosystem II 12 kDa extrinsic protein"/>
    <property type="match status" value="1"/>
</dbReference>
<sequence length="151" mass="15751">MKIAAVLALVVSSVAAFAPNGQVRQTTELAAERREFMSSAAAALGVAGLTAFAPEAKADRDYAGVGLLGGGNVVDVNNANVRVYLKMPGLYPGVAGKIASNGPYKTVGDLYGIPGLSGAEKDLIKKYESRFTVTPPSADYVIDRINNGLYR</sequence>
<feature type="chain" id="PRO_5019153974" description="Photosystem II 12 kDa extrinsic protein" evidence="6">
    <location>
        <begin position="17"/>
        <end position="151"/>
    </location>
</feature>
<name>A0A448Z644_9STRA</name>
<dbReference type="AlphaFoldDB" id="A0A448Z644"/>
<keyword evidence="8" id="KW-1185">Reference proteome</keyword>
<evidence type="ECO:0000256" key="5">
    <source>
        <dbReference type="ARBA" id="ARBA00043089"/>
    </source>
</evidence>
<dbReference type="InterPro" id="IPR010527">
    <property type="entry name" value="PSII_PsbU"/>
</dbReference>
<dbReference type="InterPro" id="IPR006311">
    <property type="entry name" value="TAT_signal"/>
</dbReference>
<dbReference type="EMBL" id="CAACVS010000128">
    <property type="protein sequence ID" value="VEU37507.1"/>
    <property type="molecule type" value="Genomic_DNA"/>
</dbReference>
<evidence type="ECO:0000313" key="8">
    <source>
        <dbReference type="Proteomes" id="UP000291116"/>
    </source>
</evidence>
<dbReference type="Proteomes" id="UP000291116">
    <property type="component" value="Unassembled WGS sequence"/>
</dbReference>
<protein>
    <recommendedName>
        <fullName evidence="5">Photosystem II 12 kDa extrinsic protein</fullName>
    </recommendedName>
</protein>
<dbReference type="PROSITE" id="PS51318">
    <property type="entry name" value="TAT"/>
    <property type="match status" value="1"/>
</dbReference>
<evidence type="ECO:0000256" key="3">
    <source>
        <dbReference type="ARBA" id="ARBA00023078"/>
    </source>
</evidence>
<proteinExistence type="inferred from homology"/>
<dbReference type="GO" id="GO:0042549">
    <property type="term" value="P:photosystem II stabilization"/>
    <property type="evidence" value="ECO:0007669"/>
    <property type="project" value="InterPro"/>
</dbReference>
<comment type="subcellular location">
    <subcellularLocation>
        <location evidence="1">Membrane</location>
        <topology evidence="1">Peripheral membrane protein</topology>
    </subcellularLocation>
</comment>
<keyword evidence="6" id="KW-0732">Signal</keyword>
<keyword evidence="4" id="KW-0472">Membrane</keyword>
<accession>A0A448Z644</accession>
<feature type="signal peptide" evidence="6">
    <location>
        <begin position="1"/>
        <end position="16"/>
    </location>
</feature>
<keyword evidence="3" id="KW-0793">Thylakoid</keyword>
<evidence type="ECO:0000256" key="1">
    <source>
        <dbReference type="ARBA" id="ARBA00004170"/>
    </source>
</evidence>
<evidence type="ECO:0000256" key="6">
    <source>
        <dbReference type="SAM" id="SignalP"/>
    </source>
</evidence>
<gene>
    <name evidence="7" type="ORF">PSNMU_V1.4_AUG-EV-PASAV3_0043060</name>
</gene>
<comment type="similarity">
    <text evidence="2">Belongs to the PsbU family.</text>
</comment>
<dbReference type="Pfam" id="PF06514">
    <property type="entry name" value="PsbU"/>
    <property type="match status" value="1"/>
</dbReference>
<dbReference type="GO" id="GO:0009523">
    <property type="term" value="C:photosystem II"/>
    <property type="evidence" value="ECO:0007669"/>
    <property type="project" value="InterPro"/>
</dbReference>
<dbReference type="GO" id="GO:0015979">
    <property type="term" value="P:photosynthesis"/>
    <property type="evidence" value="ECO:0007669"/>
    <property type="project" value="InterPro"/>
</dbReference>
<organism evidence="7 8">
    <name type="scientific">Pseudo-nitzschia multistriata</name>
    <dbReference type="NCBI Taxonomy" id="183589"/>
    <lineage>
        <taxon>Eukaryota</taxon>
        <taxon>Sar</taxon>
        <taxon>Stramenopiles</taxon>
        <taxon>Ochrophyta</taxon>
        <taxon>Bacillariophyta</taxon>
        <taxon>Bacillariophyceae</taxon>
        <taxon>Bacillariophycidae</taxon>
        <taxon>Bacillariales</taxon>
        <taxon>Bacillariaceae</taxon>
        <taxon>Pseudo-nitzschia</taxon>
    </lineage>
</organism>
<dbReference type="GO" id="GO:0019898">
    <property type="term" value="C:extrinsic component of membrane"/>
    <property type="evidence" value="ECO:0007669"/>
    <property type="project" value="InterPro"/>
</dbReference>
<evidence type="ECO:0000313" key="7">
    <source>
        <dbReference type="EMBL" id="VEU37507.1"/>
    </source>
</evidence>
<reference evidence="7 8" key="1">
    <citation type="submission" date="2019-01" db="EMBL/GenBank/DDBJ databases">
        <authorList>
            <person name="Ferrante I. M."/>
        </authorList>
    </citation>
    <scope>NUCLEOTIDE SEQUENCE [LARGE SCALE GENOMIC DNA]</scope>
    <source>
        <strain evidence="7 8">B856</strain>
    </source>
</reference>
<dbReference type="OrthoDB" id="203347at2759"/>
<dbReference type="SUPFAM" id="SSF81585">
    <property type="entry name" value="PsbU/PolX domain-like"/>
    <property type="match status" value="1"/>
</dbReference>
<evidence type="ECO:0000256" key="4">
    <source>
        <dbReference type="ARBA" id="ARBA00023136"/>
    </source>
</evidence>